<protein>
    <submittedName>
        <fullName evidence="1">1646_t:CDS:1</fullName>
    </submittedName>
</protein>
<reference evidence="1" key="1">
    <citation type="submission" date="2021-06" db="EMBL/GenBank/DDBJ databases">
        <authorList>
            <person name="Kallberg Y."/>
            <person name="Tangrot J."/>
            <person name="Rosling A."/>
        </authorList>
    </citation>
    <scope>NUCLEOTIDE SEQUENCE</scope>
    <source>
        <strain evidence="1">28 12/20/2015</strain>
    </source>
</reference>
<evidence type="ECO:0000313" key="1">
    <source>
        <dbReference type="EMBL" id="CAG8692234.1"/>
    </source>
</evidence>
<gene>
    <name evidence="1" type="ORF">SPELUC_LOCUS10816</name>
</gene>
<accession>A0ACA9P5S1</accession>
<name>A0ACA9P5S1_9GLOM</name>
<proteinExistence type="predicted"/>
<keyword evidence="2" id="KW-1185">Reference proteome</keyword>
<feature type="non-terminal residue" evidence="1">
    <location>
        <position position="99"/>
    </location>
</feature>
<sequence>MRTEYYIFIVVVFIVGYHLLSTNILQHTQKIEYDSNKPKVPVQLFVMSRCPDAVACESVFGEVLKQTNDITIITTNYVAKLNDSATYGATCKHEDIECI</sequence>
<dbReference type="EMBL" id="CAJVPW010021167">
    <property type="protein sequence ID" value="CAG8692234.1"/>
    <property type="molecule type" value="Genomic_DNA"/>
</dbReference>
<dbReference type="Proteomes" id="UP000789366">
    <property type="component" value="Unassembled WGS sequence"/>
</dbReference>
<comment type="caution">
    <text evidence="1">The sequence shown here is derived from an EMBL/GenBank/DDBJ whole genome shotgun (WGS) entry which is preliminary data.</text>
</comment>
<organism evidence="1 2">
    <name type="scientific">Cetraspora pellucida</name>
    <dbReference type="NCBI Taxonomy" id="1433469"/>
    <lineage>
        <taxon>Eukaryota</taxon>
        <taxon>Fungi</taxon>
        <taxon>Fungi incertae sedis</taxon>
        <taxon>Mucoromycota</taxon>
        <taxon>Glomeromycotina</taxon>
        <taxon>Glomeromycetes</taxon>
        <taxon>Diversisporales</taxon>
        <taxon>Gigasporaceae</taxon>
        <taxon>Cetraspora</taxon>
    </lineage>
</organism>
<evidence type="ECO:0000313" key="2">
    <source>
        <dbReference type="Proteomes" id="UP000789366"/>
    </source>
</evidence>